<dbReference type="PANTHER" id="PTHR24251:SF30">
    <property type="entry name" value="MEMBRANE FRIZZLED-RELATED PROTEIN"/>
    <property type="match status" value="1"/>
</dbReference>
<evidence type="ECO:0000313" key="6">
    <source>
        <dbReference type="Proteomes" id="UP001497623"/>
    </source>
</evidence>
<proteinExistence type="predicted"/>
<dbReference type="InterPro" id="IPR000859">
    <property type="entry name" value="CUB_dom"/>
</dbReference>
<keyword evidence="2" id="KW-1015">Disulfide bond</keyword>
<feature type="domain" description="CUB" evidence="4">
    <location>
        <begin position="50"/>
        <end position="157"/>
    </location>
</feature>
<evidence type="ECO:0000256" key="1">
    <source>
        <dbReference type="ARBA" id="ARBA00022737"/>
    </source>
</evidence>
<feature type="non-terminal residue" evidence="5">
    <location>
        <position position="1"/>
    </location>
</feature>
<keyword evidence="1" id="KW-0677">Repeat</keyword>
<dbReference type="AlphaFoldDB" id="A0AAV2QAP8"/>
<comment type="caution">
    <text evidence="3">Lacks conserved residue(s) required for the propagation of feature annotation.</text>
</comment>
<reference evidence="5 6" key="1">
    <citation type="submission" date="2024-05" db="EMBL/GenBank/DDBJ databases">
        <authorList>
            <person name="Wallberg A."/>
        </authorList>
    </citation>
    <scope>NUCLEOTIDE SEQUENCE [LARGE SCALE GENOMIC DNA]</scope>
</reference>
<dbReference type="SUPFAM" id="SSF49854">
    <property type="entry name" value="Spermadhesin, CUB domain"/>
    <property type="match status" value="3"/>
</dbReference>
<dbReference type="InterPro" id="IPR035914">
    <property type="entry name" value="Sperma_CUB_dom_sf"/>
</dbReference>
<accession>A0AAV2QAP8</accession>
<gene>
    <name evidence="5" type="ORF">MNOR_LOCUS10482</name>
</gene>
<evidence type="ECO:0000256" key="2">
    <source>
        <dbReference type="ARBA" id="ARBA00023157"/>
    </source>
</evidence>
<evidence type="ECO:0000256" key="3">
    <source>
        <dbReference type="PROSITE-ProRule" id="PRU00059"/>
    </source>
</evidence>
<dbReference type="CDD" id="cd00041">
    <property type="entry name" value="CUB"/>
    <property type="match status" value="2"/>
</dbReference>
<dbReference type="Gene3D" id="2.60.120.290">
    <property type="entry name" value="Spermadhesin, CUB domain"/>
    <property type="match status" value="2"/>
</dbReference>
<evidence type="ECO:0000259" key="4">
    <source>
        <dbReference type="PROSITE" id="PS01180"/>
    </source>
</evidence>
<evidence type="ECO:0000313" key="5">
    <source>
        <dbReference type="EMBL" id="CAL4077710.1"/>
    </source>
</evidence>
<dbReference type="Pfam" id="PF00431">
    <property type="entry name" value="CUB"/>
    <property type="match status" value="2"/>
</dbReference>
<dbReference type="Proteomes" id="UP001497623">
    <property type="component" value="Unassembled WGS sequence"/>
</dbReference>
<dbReference type="EMBL" id="CAXKWB010005295">
    <property type="protein sequence ID" value="CAL4077710.1"/>
    <property type="molecule type" value="Genomic_DNA"/>
</dbReference>
<dbReference type="SMART" id="SM00042">
    <property type="entry name" value="CUB"/>
    <property type="match status" value="2"/>
</dbReference>
<feature type="domain" description="CUB" evidence="4">
    <location>
        <begin position="163"/>
        <end position="277"/>
    </location>
</feature>
<comment type="caution">
    <text evidence="5">The sequence shown here is derived from an EMBL/GenBank/DDBJ whole genome shotgun (WGS) entry which is preliminary data.</text>
</comment>
<keyword evidence="6" id="KW-1185">Reference proteome</keyword>
<name>A0AAV2QAP8_MEGNR</name>
<dbReference type="PROSITE" id="PS01180">
    <property type="entry name" value="CUB"/>
    <property type="match status" value="2"/>
</dbReference>
<organism evidence="5 6">
    <name type="scientific">Meganyctiphanes norvegica</name>
    <name type="common">Northern krill</name>
    <name type="synonym">Thysanopoda norvegica</name>
    <dbReference type="NCBI Taxonomy" id="48144"/>
    <lineage>
        <taxon>Eukaryota</taxon>
        <taxon>Metazoa</taxon>
        <taxon>Ecdysozoa</taxon>
        <taxon>Arthropoda</taxon>
        <taxon>Crustacea</taxon>
        <taxon>Multicrustacea</taxon>
        <taxon>Malacostraca</taxon>
        <taxon>Eumalacostraca</taxon>
        <taxon>Eucarida</taxon>
        <taxon>Euphausiacea</taxon>
        <taxon>Euphausiidae</taxon>
        <taxon>Meganyctiphanes</taxon>
    </lineage>
</organism>
<protein>
    <recommendedName>
        <fullName evidence="4">CUB domain-containing protein</fullName>
    </recommendedName>
</protein>
<dbReference type="PANTHER" id="PTHR24251">
    <property type="entry name" value="OVOCHYMASE-RELATED"/>
    <property type="match status" value="1"/>
</dbReference>
<sequence>GFGNSIDQTLCGIQTSQVISTLTNRVELRFVSDGQTTAPGFMMQYSLSSCNGTFNQTSGRIRSPRSGGNCYTSIVAPPGKYIFIYFSSFYLQALDGECTERSLKVYDGQDSSSPLIATLCGYQYPSPIRSSGNKLYFVFTRQNQSDYSVYHLYYTQTANENGCGSTFFGNEMHLNSPGYPNGSPANLDCYYTISVPPNRHVFMRFFGFDISDTNGCNSTYLQIYNVIGSADPTLFSTYCPGDQISDHLSPMNTVIIRYVTGATVSNSSTWDLKTIATVPHSSTEFEGLPGSTT</sequence>